<dbReference type="AlphaFoldDB" id="A0A9Q1ZB28"/>
<dbReference type="EMBL" id="LGVR01000070">
    <property type="protein sequence ID" value="KOA84233.1"/>
    <property type="molecule type" value="Genomic_DNA"/>
</dbReference>
<protein>
    <submittedName>
        <fullName evidence="2">Uncharacterized protein</fullName>
    </submittedName>
</protein>
<dbReference type="Proteomes" id="UP000037540">
    <property type="component" value="Unassembled WGS sequence"/>
</dbReference>
<name>A0A9Q1ZB28_CLOBO</name>
<keyword evidence="1" id="KW-0812">Transmembrane</keyword>
<evidence type="ECO:0000313" key="2">
    <source>
        <dbReference type="EMBL" id="KOA84233.1"/>
    </source>
</evidence>
<keyword evidence="1" id="KW-1133">Transmembrane helix</keyword>
<proteinExistence type="predicted"/>
<keyword evidence="1" id="KW-0472">Membrane</keyword>
<accession>A0A9Q1ZB28</accession>
<feature type="transmembrane region" description="Helical" evidence="1">
    <location>
        <begin position="81"/>
        <end position="103"/>
    </location>
</feature>
<reference evidence="2 3" key="1">
    <citation type="submission" date="2015-07" db="EMBL/GenBank/DDBJ databases">
        <title>Draft genome sequences of 17 French Clostridium botulinum group III.</title>
        <authorList>
            <person name="Woudstra C."/>
            <person name="Le Marechal C."/>
            <person name="Souillard R."/>
            <person name="Bayon-Auboyer M.-H."/>
            <person name="Dessouter D."/>
            <person name="Fach P."/>
        </authorList>
    </citation>
    <scope>NUCLEOTIDE SEQUENCE [LARGE SCALE GENOMIC DNA]</scope>
    <source>
        <strain evidence="2 3">12LNRI-CD</strain>
    </source>
</reference>
<evidence type="ECO:0000313" key="3">
    <source>
        <dbReference type="Proteomes" id="UP000037540"/>
    </source>
</evidence>
<organism evidence="2 3">
    <name type="scientific">Clostridium botulinum</name>
    <dbReference type="NCBI Taxonomy" id="1491"/>
    <lineage>
        <taxon>Bacteria</taxon>
        <taxon>Bacillati</taxon>
        <taxon>Bacillota</taxon>
        <taxon>Clostridia</taxon>
        <taxon>Eubacteriales</taxon>
        <taxon>Clostridiaceae</taxon>
        <taxon>Clostridium</taxon>
    </lineage>
</organism>
<comment type="caution">
    <text evidence="2">The sequence shown here is derived from an EMBL/GenBank/DDBJ whole genome shotgun (WGS) entry which is preliminary data.</text>
</comment>
<gene>
    <name evidence="2" type="ORF">ADU74_11445</name>
</gene>
<evidence type="ECO:0000256" key="1">
    <source>
        <dbReference type="SAM" id="Phobius"/>
    </source>
</evidence>
<sequence>MTIKKLKNIITFKSASNIPSFQLYLINVIKEKINPIGLTKTESIHKGVRMEQKVGIHPTILINIHEIETILQILKNVSFDILNIIFLLNLIVIKFLLKIITFFRINVILYYMKYSFKHALYTKRLAIQS</sequence>